<proteinExistence type="inferred from homology"/>
<dbReference type="GO" id="GO:0003955">
    <property type="term" value="F:NAD(P)H dehydrogenase (quinone) activity"/>
    <property type="evidence" value="ECO:0007669"/>
    <property type="project" value="TreeGrafter"/>
</dbReference>
<dbReference type="KEGG" id="spri:SPRI_5076"/>
<reference evidence="3 4" key="1">
    <citation type="submission" date="2015-08" db="EMBL/GenBank/DDBJ databases">
        <title>Genome sequence of the pristinamycin over-producing bacterium Streptomyces pristinaespiralis HCCB10218.</title>
        <authorList>
            <person name="Tian J."/>
            <person name="Yang J."/>
            <person name="Li L."/>
            <person name="Ruan L."/>
            <person name="Wei W."/>
            <person name="Zheng G."/>
            <person name="Wei Z."/>
            <person name="Yang S."/>
            <person name="Ge M."/>
            <person name="Jiang W."/>
            <person name="Lu Y."/>
        </authorList>
    </citation>
    <scope>NUCLEOTIDE SEQUENCE [LARGE SCALE GENOMIC DNA]</scope>
    <source>
        <strain evidence="3 4">HCCB 10218</strain>
    </source>
</reference>
<dbReference type="GeneID" id="97233869"/>
<evidence type="ECO:0000313" key="3">
    <source>
        <dbReference type="EMBL" id="ALC23382.1"/>
    </source>
</evidence>
<dbReference type="InterPro" id="IPR029039">
    <property type="entry name" value="Flavoprotein-like_sf"/>
</dbReference>
<dbReference type="PANTHER" id="PTHR10204:SF34">
    <property type="entry name" value="NAD(P)H DEHYDROGENASE [QUINONE] 1 ISOFORM 1"/>
    <property type="match status" value="1"/>
</dbReference>
<dbReference type="PATRIC" id="fig|38300.4.peg.5320"/>
<dbReference type="Pfam" id="PF02525">
    <property type="entry name" value="Flavodoxin_2"/>
    <property type="match status" value="1"/>
</dbReference>
<protein>
    <submittedName>
        <fullName evidence="3">Ribosyldihydronicotinamide dehydrogenase</fullName>
    </submittedName>
</protein>
<dbReference type="OMA" id="HGILHYP"/>
<dbReference type="Gene3D" id="3.40.50.360">
    <property type="match status" value="1"/>
</dbReference>
<dbReference type="GO" id="GO:0005829">
    <property type="term" value="C:cytosol"/>
    <property type="evidence" value="ECO:0007669"/>
    <property type="project" value="TreeGrafter"/>
</dbReference>
<dbReference type="EMBL" id="CP011340">
    <property type="protein sequence ID" value="ALC23382.1"/>
    <property type="molecule type" value="Genomic_DNA"/>
</dbReference>
<comment type="similarity">
    <text evidence="1">Belongs to the NAD(P)H dehydrogenase (quinone) family.</text>
</comment>
<dbReference type="RefSeq" id="WP_005318108.1">
    <property type="nucleotide sequence ID" value="NZ_CP011340.1"/>
</dbReference>
<evidence type="ECO:0000256" key="2">
    <source>
        <dbReference type="ARBA" id="ARBA00023002"/>
    </source>
</evidence>
<evidence type="ECO:0000256" key="1">
    <source>
        <dbReference type="ARBA" id="ARBA00006252"/>
    </source>
</evidence>
<organism evidence="3">
    <name type="scientific">Streptomyces pristinaespiralis</name>
    <dbReference type="NCBI Taxonomy" id="38300"/>
    <lineage>
        <taxon>Bacteria</taxon>
        <taxon>Bacillati</taxon>
        <taxon>Actinomycetota</taxon>
        <taxon>Actinomycetes</taxon>
        <taxon>Kitasatosporales</taxon>
        <taxon>Streptomycetaceae</taxon>
        <taxon>Streptomyces</taxon>
    </lineage>
</organism>
<dbReference type="OrthoDB" id="9798454at2"/>
<gene>
    <name evidence="3" type="ORF">SPRI_5076</name>
</gene>
<dbReference type="STRING" id="38300.SPRI_5076"/>
<dbReference type="InterPro" id="IPR051545">
    <property type="entry name" value="NAD(P)H_dehydrogenase_qn"/>
</dbReference>
<sequence>MTEEAPQRPKKILVVTAHPEPLSLTSALTAFAVERLRSAGHEVRVSDLYAMKWKAAVDVDDFPGHPADRRLDVLAAQERAAVSGRMSPDVAAEQEKLRWSDAVLLQFPLWWFSVPAIMKGWLDRVFTPGFAHGPDLPPPYSEGALGGRRALLSVTIGASEPSLTDRGIHGRLSDLLHPLQHGVFWFAGIAPLEPFTVHDAHSLSAERYAAVEREYGQRLDGLFTDEPIPYRTLAGGDYDRDMRLLPEVEPPGTTGLDLHMRPRV</sequence>
<dbReference type="InterPro" id="IPR003680">
    <property type="entry name" value="Flavodoxin_fold"/>
</dbReference>
<dbReference type="SUPFAM" id="SSF52218">
    <property type="entry name" value="Flavoproteins"/>
    <property type="match status" value="1"/>
</dbReference>
<evidence type="ECO:0000313" key="4">
    <source>
        <dbReference type="Proteomes" id="UP000060513"/>
    </source>
</evidence>
<name>A0A0M4DVW5_STRPR</name>
<dbReference type="AlphaFoldDB" id="A0A0M4DVW5"/>
<dbReference type="Proteomes" id="UP000060513">
    <property type="component" value="Chromosome"/>
</dbReference>
<keyword evidence="2" id="KW-0560">Oxidoreductase</keyword>
<dbReference type="PANTHER" id="PTHR10204">
    <property type="entry name" value="NAD P H OXIDOREDUCTASE-RELATED"/>
    <property type="match status" value="1"/>
</dbReference>
<accession>A0A0M4DVW5</accession>